<evidence type="ECO:0000259" key="4">
    <source>
        <dbReference type="Pfam" id="PF01881"/>
    </source>
</evidence>
<dbReference type="InterPro" id="IPR010156">
    <property type="entry name" value="CRISPR-assoc_prot_Cas6"/>
</dbReference>
<feature type="domain" description="CRISPR associated protein Cas6 C-terminal" evidence="4">
    <location>
        <begin position="112"/>
        <end position="233"/>
    </location>
</feature>
<dbReference type="GO" id="GO:0051607">
    <property type="term" value="P:defense response to virus"/>
    <property type="evidence" value="ECO:0007669"/>
    <property type="project" value="UniProtKB-KW"/>
</dbReference>
<evidence type="ECO:0000313" key="6">
    <source>
        <dbReference type="Proteomes" id="UP000000438"/>
    </source>
</evidence>
<dbReference type="GeneID" id="2844636"/>
<dbReference type="HOGENOM" id="CLU_089858_1_0_2"/>
<gene>
    <name evidence="5" type="ordered locus">PTO0054</name>
</gene>
<dbReference type="NCBIfam" id="TIGR01877">
    <property type="entry name" value="cas_cas6"/>
    <property type="match status" value="1"/>
</dbReference>
<dbReference type="SMR" id="Q6L312"/>
<dbReference type="Proteomes" id="UP000000438">
    <property type="component" value="Chromosome"/>
</dbReference>
<evidence type="ECO:0000256" key="2">
    <source>
        <dbReference type="ARBA" id="ARBA00022884"/>
    </source>
</evidence>
<dbReference type="PANTHER" id="PTHR36984:SF1">
    <property type="entry name" value="CRISPR-ASSOCIATED ENDORIBONUCLEASE CAS6 1"/>
    <property type="match status" value="1"/>
</dbReference>
<dbReference type="Pfam" id="PF01881">
    <property type="entry name" value="Cas_Cas6_C"/>
    <property type="match status" value="1"/>
</dbReference>
<evidence type="ECO:0000256" key="3">
    <source>
        <dbReference type="ARBA" id="ARBA00023118"/>
    </source>
</evidence>
<organism evidence="5 6">
    <name type="scientific">Picrophilus torridus (strain ATCC 700027 / DSM 9790 / JCM 10055 / NBRC 100828 / KAW 2/3)</name>
    <dbReference type="NCBI Taxonomy" id="1122961"/>
    <lineage>
        <taxon>Archaea</taxon>
        <taxon>Methanobacteriati</taxon>
        <taxon>Thermoplasmatota</taxon>
        <taxon>Thermoplasmata</taxon>
        <taxon>Thermoplasmatales</taxon>
        <taxon>Picrophilaceae</taxon>
        <taxon>Picrophilus</taxon>
    </lineage>
</organism>
<proteinExistence type="inferred from homology"/>
<dbReference type="RefSeq" id="WP_011176855.1">
    <property type="nucleotide sequence ID" value="NC_005877.1"/>
</dbReference>
<dbReference type="OrthoDB" id="43942at2157"/>
<dbReference type="Gene3D" id="3.30.70.1900">
    <property type="match status" value="1"/>
</dbReference>
<dbReference type="EMBL" id="AE017261">
    <property type="protein sequence ID" value="AAT42639.1"/>
    <property type="molecule type" value="Genomic_DNA"/>
</dbReference>
<evidence type="ECO:0000313" key="5">
    <source>
        <dbReference type="EMBL" id="AAT42639.1"/>
    </source>
</evidence>
<dbReference type="CDD" id="cd21140">
    <property type="entry name" value="Cas6_I-like"/>
    <property type="match status" value="1"/>
</dbReference>
<dbReference type="InParanoid" id="Q6L312"/>
<comment type="similarity">
    <text evidence="1">Belongs to the CRISPR-associated protein Cas6/Cse3/CasE family.</text>
</comment>
<dbReference type="AlphaFoldDB" id="Q6L312"/>
<dbReference type="PaxDb" id="263820-PTO0054"/>
<dbReference type="GO" id="GO:0016788">
    <property type="term" value="F:hydrolase activity, acting on ester bonds"/>
    <property type="evidence" value="ECO:0007669"/>
    <property type="project" value="InterPro"/>
</dbReference>
<dbReference type="eggNOG" id="arCOG04342">
    <property type="taxonomic scope" value="Archaea"/>
</dbReference>
<name>Q6L312_PICTO</name>
<dbReference type="GO" id="GO:0003723">
    <property type="term" value="F:RNA binding"/>
    <property type="evidence" value="ECO:0007669"/>
    <property type="project" value="UniProtKB-KW"/>
</dbReference>
<dbReference type="PANTHER" id="PTHR36984">
    <property type="entry name" value="CRISPR-ASSOCIATED ENDORIBONUCLEASE CAS6 1"/>
    <property type="match status" value="1"/>
</dbReference>
<dbReference type="STRING" id="263820.PTO0054"/>
<dbReference type="Gene3D" id="3.30.70.1890">
    <property type="match status" value="1"/>
</dbReference>
<keyword evidence="3" id="KW-0051">Antiviral defense</keyword>
<dbReference type="PATRIC" id="fig|263820.9.peg.66"/>
<keyword evidence="2" id="KW-0694">RNA-binding</keyword>
<dbReference type="InterPro" id="IPR049435">
    <property type="entry name" value="Cas_Cas6_C"/>
</dbReference>
<protein>
    <recommendedName>
        <fullName evidence="4">CRISPR associated protein Cas6 C-terminal domain-containing protein</fullName>
    </recommendedName>
</protein>
<evidence type="ECO:0000256" key="1">
    <source>
        <dbReference type="ARBA" id="ARBA00005937"/>
    </source>
</evidence>
<accession>Q6L312</accession>
<dbReference type="KEGG" id="pto:PTO0054"/>
<reference evidence="5 6" key="1">
    <citation type="journal article" date="2004" name="Proc. Natl. Acad. Sci. U.S.A.">
        <title>Genome sequence of Picrophilus torridus and its implications for life around pH 0.</title>
        <authorList>
            <person name="Futterer O."/>
            <person name="Angelov A."/>
            <person name="Liesegang H."/>
            <person name="Gottschalk G."/>
            <person name="Schleper C."/>
            <person name="Schepers B."/>
            <person name="Dock C."/>
            <person name="Antranikian G."/>
            <person name="Liebl W."/>
        </authorList>
    </citation>
    <scope>NUCLEOTIDE SEQUENCE [LARGE SCALE GENOMIC DNA]</scope>
    <source>
        <strain evidence="6">ATCC 700027 / DSM 9790 / JCM 10055 / NBRC 100828</strain>
    </source>
</reference>
<sequence>MRIKIKFYTEEEPIPNYNFNKYDFQGMIYSSLLDAGVTDIHDGNSIRFFSFSDVFPYNYVKKDLIYNFMISSPVDRIINSIYDVLNKNKYFYLSGYKFNIAEIKKFDVNISKSFITGSPIVLYLDNRKNRYFSIRNGDSIAFFIKRLKENAIKKFNIFYNDEISMNHLLFDKMKFHKEVSVLLNKGTKNFNIIGTMWYKLDLLRLRRSEVKFYKFIMDAGLGEKNSLGFGFINPVVNNGQ</sequence>
<dbReference type="InterPro" id="IPR045747">
    <property type="entry name" value="CRISPR-assoc_prot_Cas6_N_sf"/>
</dbReference>